<dbReference type="GO" id="GO:0005829">
    <property type="term" value="C:cytosol"/>
    <property type="evidence" value="ECO:0007669"/>
    <property type="project" value="TreeGrafter"/>
</dbReference>
<dbReference type="STRING" id="260552.Mag101_06850"/>
<name>A0A1Q2M3T0_9GAMM</name>
<feature type="binding site" evidence="10">
    <location>
        <position position="52"/>
    </location>
    <ligand>
        <name>FAD</name>
        <dbReference type="ChEBI" id="CHEBI:57692"/>
    </ligand>
</feature>
<dbReference type="RefSeq" id="WP_077402587.1">
    <property type="nucleotide sequence ID" value="NZ_CP019650.1"/>
</dbReference>
<evidence type="ECO:0000256" key="10">
    <source>
        <dbReference type="PIRSR" id="PIRSR000350-3"/>
    </source>
</evidence>
<evidence type="ECO:0000313" key="15">
    <source>
        <dbReference type="EMBL" id="AQQ67383.1"/>
    </source>
</evidence>
<keyword evidence="10" id="KW-0547">Nucleotide-binding</keyword>
<feature type="binding site" evidence="10">
    <location>
        <position position="116"/>
    </location>
    <ligand>
        <name>FAD</name>
        <dbReference type="ChEBI" id="CHEBI:57692"/>
    </ligand>
</feature>
<evidence type="ECO:0000256" key="3">
    <source>
        <dbReference type="ARBA" id="ARBA00022630"/>
    </source>
</evidence>
<sequence>MSEFDFDLFVIGAGSGGVRAARMAAATGMRVAVVEDRYMGGTCVNVGCVPKKLFVYASSYSETFEDATAFGWQGQGGAQFAWPTLRDNNAKEITRLNGIYRKLLGNAGVTVIDGRGKLTGRQQVTVGDTQYSAERILVATGGWPYVPEFPGSEHVITSNEVFSLEVFPKRVLVVGGGYIAVEFAGIFAGLGAETHLSYRRDLFLRGFDNDIRHFVRDEIEKKSVQLHFHHQVSSIEKAPDGSLRVQDSDGNVLEVDAVLYATGRKPNTRGLGLEELGVVLQKDGTIGIDDNFRSSVTSIYALGDVTGGPELTPVALAEAMALVKHWQTGKTAEIDYNNIPTAVFCQPNIGTVGLSEEEARQAGISVAIYRSDFRAMRHSVSGRDERTLMKLVVDTSNDRVIGAHMVGPDAGEIIQGIAVAMKAGATKSVFDQTIGIHPTAAEEFVTMRTPVAE</sequence>
<dbReference type="InterPro" id="IPR001100">
    <property type="entry name" value="Pyr_nuc-diS_OxRdtase"/>
</dbReference>
<feature type="binding site" evidence="10">
    <location>
        <position position="304"/>
    </location>
    <ligand>
        <name>FAD</name>
        <dbReference type="ChEBI" id="CHEBI:57692"/>
    </ligand>
</feature>
<dbReference type="OrthoDB" id="9800167at2"/>
<dbReference type="eggNOG" id="COG1249">
    <property type="taxonomic scope" value="Bacteria"/>
</dbReference>
<evidence type="ECO:0000256" key="6">
    <source>
        <dbReference type="ARBA" id="ARBA00023002"/>
    </source>
</evidence>
<dbReference type="KEGG" id="maga:Mag101_06850"/>
<comment type="cofactor">
    <cofactor evidence="10">
        <name>FAD</name>
        <dbReference type="ChEBI" id="CHEBI:57692"/>
    </cofactor>
    <text evidence="10">Binds 1 FAD per subunit.</text>
</comment>
<dbReference type="NCBIfam" id="NF004776">
    <property type="entry name" value="PRK06116.1"/>
    <property type="match status" value="1"/>
</dbReference>
<evidence type="ECO:0000259" key="13">
    <source>
        <dbReference type="Pfam" id="PF02852"/>
    </source>
</evidence>
<keyword evidence="16" id="KW-1185">Reference proteome</keyword>
<evidence type="ECO:0000256" key="5">
    <source>
        <dbReference type="ARBA" id="ARBA00022857"/>
    </source>
</evidence>
<dbReference type="InterPro" id="IPR012999">
    <property type="entry name" value="Pyr_OxRdtase_I_AS"/>
</dbReference>
<dbReference type="Gene3D" id="3.50.50.60">
    <property type="entry name" value="FAD/NAD(P)-binding domain"/>
    <property type="match status" value="2"/>
</dbReference>
<dbReference type="InterPro" id="IPR036188">
    <property type="entry name" value="FAD/NAD-bd_sf"/>
</dbReference>
<evidence type="ECO:0000256" key="1">
    <source>
        <dbReference type="ARBA" id="ARBA00007532"/>
    </source>
</evidence>
<keyword evidence="6 12" id="KW-0560">Oxidoreductase</keyword>
<accession>A0A1Q2M3T0</accession>
<dbReference type="Gene3D" id="3.30.390.30">
    <property type="match status" value="1"/>
</dbReference>
<keyword evidence="3 12" id="KW-0285">Flavoprotein</keyword>
<keyword evidence="7" id="KW-1015">Disulfide bond</keyword>
<evidence type="ECO:0000256" key="4">
    <source>
        <dbReference type="ARBA" id="ARBA00022827"/>
    </source>
</evidence>
<dbReference type="GO" id="GO:0045454">
    <property type="term" value="P:cell redox homeostasis"/>
    <property type="evidence" value="ECO:0007669"/>
    <property type="project" value="InterPro"/>
</dbReference>
<keyword evidence="10" id="KW-0520">NAD</keyword>
<dbReference type="InterPro" id="IPR016156">
    <property type="entry name" value="FAD/NAD-linked_Rdtase_dimer_sf"/>
</dbReference>
<dbReference type="GO" id="GO:0034599">
    <property type="term" value="P:cellular response to oxidative stress"/>
    <property type="evidence" value="ECO:0007669"/>
    <property type="project" value="TreeGrafter"/>
</dbReference>
<dbReference type="GO" id="GO:0006749">
    <property type="term" value="P:glutathione metabolic process"/>
    <property type="evidence" value="ECO:0007669"/>
    <property type="project" value="TreeGrafter"/>
</dbReference>
<feature type="domain" description="FAD/NAD(P)-binding" evidence="14">
    <location>
        <begin position="6"/>
        <end position="319"/>
    </location>
</feature>
<evidence type="ECO:0000259" key="14">
    <source>
        <dbReference type="Pfam" id="PF07992"/>
    </source>
</evidence>
<comment type="similarity">
    <text evidence="1 12">Belongs to the class-I pyridine nucleotide-disulfide oxidoreductase family.</text>
</comment>
<reference evidence="15" key="1">
    <citation type="submission" date="2017-02" db="EMBL/GenBank/DDBJ databases">
        <title>Genome of Microbulbifer agarilyticus GP101.</title>
        <authorList>
            <person name="Jung J."/>
            <person name="Bae S.S."/>
            <person name="Baek K."/>
        </authorList>
    </citation>
    <scope>NUCLEOTIDE SEQUENCE [LARGE SCALE GENOMIC DNA]</scope>
    <source>
        <strain evidence="15">GP101</strain>
    </source>
</reference>
<evidence type="ECO:0000256" key="11">
    <source>
        <dbReference type="PIRSR" id="PIRSR000350-4"/>
    </source>
</evidence>
<dbReference type="InterPro" id="IPR046952">
    <property type="entry name" value="GSHR/TRXR-like"/>
</dbReference>
<feature type="domain" description="Pyridine nucleotide-disulphide oxidoreductase dimerisation" evidence="13">
    <location>
        <begin position="339"/>
        <end position="447"/>
    </location>
</feature>
<keyword evidence="4 10" id="KW-0274">FAD</keyword>
<feature type="binding site" evidence="10">
    <location>
        <begin position="175"/>
        <end position="182"/>
    </location>
    <ligand>
        <name>NAD(+)</name>
        <dbReference type="ChEBI" id="CHEBI:57540"/>
    </ligand>
</feature>
<evidence type="ECO:0000313" key="16">
    <source>
        <dbReference type="Proteomes" id="UP000188219"/>
    </source>
</evidence>
<dbReference type="SUPFAM" id="SSF51905">
    <property type="entry name" value="FAD/NAD(P)-binding domain"/>
    <property type="match status" value="1"/>
</dbReference>
<dbReference type="GO" id="GO:0004362">
    <property type="term" value="F:glutathione-disulfide reductase (NADPH) activity"/>
    <property type="evidence" value="ECO:0007669"/>
    <property type="project" value="TreeGrafter"/>
</dbReference>
<evidence type="ECO:0000256" key="7">
    <source>
        <dbReference type="ARBA" id="ARBA00023157"/>
    </source>
</evidence>
<evidence type="ECO:0000256" key="12">
    <source>
        <dbReference type="RuleBase" id="RU003691"/>
    </source>
</evidence>
<dbReference type="PRINTS" id="PR00368">
    <property type="entry name" value="FADPNR"/>
</dbReference>
<dbReference type="PIRSF" id="PIRSF000350">
    <property type="entry name" value="Mercury_reductase_MerA"/>
    <property type="match status" value="1"/>
</dbReference>
<gene>
    <name evidence="15" type="ORF">Mag101_06850</name>
</gene>
<evidence type="ECO:0000256" key="9">
    <source>
        <dbReference type="PIRSR" id="PIRSR000350-2"/>
    </source>
</evidence>
<evidence type="ECO:0000256" key="8">
    <source>
        <dbReference type="ARBA" id="ARBA00023284"/>
    </source>
</evidence>
<feature type="active site" description="Proton acceptor" evidence="9">
    <location>
        <position position="437"/>
    </location>
</feature>
<dbReference type="SUPFAM" id="SSF55424">
    <property type="entry name" value="FAD/NAD-linked reductases, dimerisation (C-terminal) domain"/>
    <property type="match status" value="1"/>
</dbReference>
<dbReference type="PRINTS" id="PR00411">
    <property type="entry name" value="PNDRDTASEI"/>
</dbReference>
<dbReference type="EMBL" id="CP019650">
    <property type="protein sequence ID" value="AQQ67383.1"/>
    <property type="molecule type" value="Genomic_DNA"/>
</dbReference>
<dbReference type="Pfam" id="PF02852">
    <property type="entry name" value="Pyr_redox_dim"/>
    <property type="match status" value="1"/>
</dbReference>
<dbReference type="PANTHER" id="PTHR42737:SF2">
    <property type="entry name" value="GLUTATHIONE REDUCTASE"/>
    <property type="match status" value="1"/>
</dbReference>
<keyword evidence="5" id="KW-0521">NADP</keyword>
<dbReference type="PANTHER" id="PTHR42737">
    <property type="entry name" value="GLUTATHIONE REDUCTASE"/>
    <property type="match status" value="1"/>
</dbReference>
<dbReference type="Pfam" id="PF07992">
    <property type="entry name" value="Pyr_redox_2"/>
    <property type="match status" value="1"/>
</dbReference>
<dbReference type="AlphaFoldDB" id="A0A1Q2M3T0"/>
<dbReference type="FunFam" id="3.30.390.30:FF:000001">
    <property type="entry name" value="Dihydrolipoyl dehydrogenase"/>
    <property type="match status" value="1"/>
</dbReference>
<proteinExistence type="inferred from homology"/>
<dbReference type="InterPro" id="IPR023753">
    <property type="entry name" value="FAD/NAD-binding_dom"/>
</dbReference>
<dbReference type="PROSITE" id="PS00076">
    <property type="entry name" value="PYRIDINE_REDOX_1"/>
    <property type="match status" value="1"/>
</dbReference>
<dbReference type="Proteomes" id="UP000188219">
    <property type="component" value="Chromosome"/>
</dbReference>
<comment type="subunit">
    <text evidence="2">Homodimer.</text>
</comment>
<keyword evidence="8 12" id="KW-0676">Redox-active center</keyword>
<feature type="binding site" evidence="10">
    <location>
        <position position="263"/>
    </location>
    <ligand>
        <name>NAD(+)</name>
        <dbReference type="ChEBI" id="CHEBI:57540"/>
    </ligand>
</feature>
<dbReference type="GO" id="GO:0050660">
    <property type="term" value="F:flavin adenine dinucleotide binding"/>
    <property type="evidence" value="ECO:0007669"/>
    <property type="project" value="InterPro"/>
</dbReference>
<protein>
    <submittedName>
        <fullName evidence="15">Glutathione-disulfide reductase</fullName>
    </submittedName>
</protein>
<dbReference type="FunFam" id="3.50.50.60:FF:000051">
    <property type="entry name" value="Glutathione reductase"/>
    <property type="match status" value="1"/>
</dbReference>
<feature type="disulfide bond" description="Redox-active" evidence="11">
    <location>
        <begin position="43"/>
        <end position="48"/>
    </location>
</feature>
<evidence type="ECO:0000256" key="2">
    <source>
        <dbReference type="ARBA" id="ARBA00011738"/>
    </source>
</evidence>
<organism evidence="15 16">
    <name type="scientific">Microbulbifer agarilyticus</name>
    <dbReference type="NCBI Taxonomy" id="260552"/>
    <lineage>
        <taxon>Bacteria</taxon>
        <taxon>Pseudomonadati</taxon>
        <taxon>Pseudomonadota</taxon>
        <taxon>Gammaproteobacteria</taxon>
        <taxon>Cellvibrionales</taxon>
        <taxon>Microbulbiferaceae</taxon>
        <taxon>Microbulbifer</taxon>
    </lineage>
</organism>
<dbReference type="InterPro" id="IPR004099">
    <property type="entry name" value="Pyr_nucl-diS_OxRdtase_dimer"/>
</dbReference>